<comment type="catalytic activity">
    <reaction evidence="13">
        <text>holo-[cytochrome c] = apo-[cytochrome c] + heme b</text>
        <dbReference type="Rhea" id="RHEA:22648"/>
        <dbReference type="Rhea" id="RHEA-COMP:10725"/>
        <dbReference type="Rhea" id="RHEA-COMP:10726"/>
        <dbReference type="ChEBI" id="CHEBI:29950"/>
        <dbReference type="ChEBI" id="CHEBI:60344"/>
        <dbReference type="ChEBI" id="CHEBI:83739"/>
        <dbReference type="EC" id="4.4.1.17"/>
    </reaction>
    <physiologicalReaction direction="right-to-left" evidence="13">
        <dbReference type="Rhea" id="RHEA:22650"/>
    </physiologicalReaction>
</comment>
<reference evidence="17" key="1">
    <citation type="journal article" date="2013" name="Nat. Genet.">
        <title>The draft genomes of soft-shell turtle and green sea turtle yield insights into the development and evolution of the turtle-specific body plan.</title>
        <authorList>
            <person name="Wang Z."/>
            <person name="Pascual-Anaya J."/>
            <person name="Zadissa A."/>
            <person name="Li W."/>
            <person name="Niimura Y."/>
            <person name="Huang Z."/>
            <person name="Li C."/>
            <person name="White S."/>
            <person name="Xiong Z."/>
            <person name="Fang D."/>
            <person name="Wang B."/>
            <person name="Ming Y."/>
            <person name="Chen Y."/>
            <person name="Zheng Y."/>
            <person name="Kuraku S."/>
            <person name="Pignatelli M."/>
            <person name="Herrero J."/>
            <person name="Beal K."/>
            <person name="Nozawa M."/>
            <person name="Li Q."/>
            <person name="Wang J."/>
            <person name="Zhang H."/>
            <person name="Yu L."/>
            <person name="Shigenobu S."/>
            <person name="Wang J."/>
            <person name="Liu J."/>
            <person name="Flicek P."/>
            <person name="Searle S."/>
            <person name="Wang J."/>
            <person name="Kuratani S."/>
            <person name="Yin Y."/>
            <person name="Aken B."/>
            <person name="Zhang G."/>
            <person name="Irie N."/>
        </authorList>
    </citation>
    <scope>NUCLEOTIDE SEQUENCE [LARGE SCALE GENOMIC DNA]</scope>
</reference>
<evidence type="ECO:0000256" key="1">
    <source>
        <dbReference type="ARBA" id="ARBA00004141"/>
    </source>
</evidence>
<dbReference type="EMBL" id="KB585993">
    <property type="protein sequence ID" value="EMP25872.1"/>
    <property type="molecule type" value="Genomic_DNA"/>
</dbReference>
<dbReference type="Pfam" id="PF01265">
    <property type="entry name" value="Cyto_heme_lyase"/>
    <property type="match status" value="1"/>
</dbReference>
<evidence type="ECO:0000256" key="12">
    <source>
        <dbReference type="ARBA" id="ARBA00023239"/>
    </source>
</evidence>
<protein>
    <recommendedName>
        <fullName evidence="14">Holocytochrome c-type synthase</fullName>
        <ecNumber evidence="14">4.4.1.17</ecNumber>
    </recommendedName>
</protein>
<evidence type="ECO:0000256" key="7">
    <source>
        <dbReference type="ARBA" id="ARBA00022792"/>
    </source>
</evidence>
<keyword evidence="5" id="KW-0812">Transmembrane</keyword>
<evidence type="ECO:0000256" key="4">
    <source>
        <dbReference type="ARBA" id="ARBA00022617"/>
    </source>
</evidence>
<evidence type="ECO:0000256" key="11">
    <source>
        <dbReference type="ARBA" id="ARBA00023136"/>
    </source>
</evidence>
<dbReference type="PANTHER" id="PTHR12743">
    <property type="entry name" value="CYTOCHROME C1 HEME LYASE"/>
    <property type="match status" value="1"/>
</dbReference>
<dbReference type="GO" id="GO:0004408">
    <property type="term" value="F:holocytochrome-c synthase activity"/>
    <property type="evidence" value="ECO:0007669"/>
    <property type="project" value="UniProtKB-EC"/>
</dbReference>
<name>M7BCD3_CHEMY</name>
<dbReference type="STRING" id="8469.M7BCD3"/>
<evidence type="ECO:0000256" key="9">
    <source>
        <dbReference type="ARBA" id="ARBA00023004"/>
    </source>
</evidence>
<evidence type="ECO:0000313" key="16">
    <source>
        <dbReference type="EMBL" id="EMP25872.1"/>
    </source>
</evidence>
<keyword evidence="17" id="KW-1185">Reference proteome</keyword>
<evidence type="ECO:0000256" key="2">
    <source>
        <dbReference type="ARBA" id="ARBA00004273"/>
    </source>
</evidence>
<dbReference type="PANTHER" id="PTHR12743:SF0">
    <property type="entry name" value="HOLOCYTOCHROME C-TYPE SYNTHASE"/>
    <property type="match status" value="1"/>
</dbReference>
<proteinExistence type="inferred from homology"/>
<evidence type="ECO:0000256" key="10">
    <source>
        <dbReference type="ARBA" id="ARBA00023128"/>
    </source>
</evidence>
<comment type="function">
    <text evidence="14">Lyase that catalyzes the covalent linking of the heme group to the cytochrome C apoprotein to produce the mature functional cytochrome.</text>
</comment>
<sequence>MPGASEGMNRRGNHQVIRSPFLASGKRRTVSTFHALVVGAFCVYILLYDEAVNADHVWGDPSIVKLNIAITTGYLISAFCNLQPVSSTDKATRDQFPEDEGMLAYFGNFRLLAEFSTPFVNQRWFFEVLGYPRSSKANIINGVLMTVVFFMRALLADVLREYHGTSPYYIRGTQCCRRDNTEDVQFFLFKSDLKLEVVMGLSASSPSIAAQSENVSVHPQTASPPSECPMHQEKMEGCPMHMKSPDQGAENQNNNIPAHQERAYEYVECPMKSSTSQMKDDIDPRNMMPPPNQMPSLNQPFPLSTIREESSIPRAHSEQKWVYPSEQMFWNAMLRKGYELPFDRHDWIIDRCGKEVRYVIDYYDGGEVDNSYQFTILDVRPAFDSLSAVWDRMKVAWWRWTS</sequence>
<evidence type="ECO:0000259" key="15">
    <source>
        <dbReference type="Pfam" id="PF03798"/>
    </source>
</evidence>
<evidence type="ECO:0000256" key="6">
    <source>
        <dbReference type="ARBA" id="ARBA00022723"/>
    </source>
</evidence>
<dbReference type="Pfam" id="PF03798">
    <property type="entry name" value="TRAM_LAG1_CLN8"/>
    <property type="match status" value="1"/>
</dbReference>
<evidence type="ECO:0000256" key="3">
    <source>
        <dbReference type="ARBA" id="ARBA00007255"/>
    </source>
</evidence>
<comment type="subcellular location">
    <subcellularLocation>
        <location evidence="1">Membrane</location>
        <topology evidence="1">Multi-pass membrane protein</topology>
    </subcellularLocation>
    <subcellularLocation>
        <location evidence="2 14">Mitochondrion inner membrane</location>
    </subcellularLocation>
</comment>
<keyword evidence="8" id="KW-1133">Transmembrane helix</keyword>
<evidence type="ECO:0000256" key="5">
    <source>
        <dbReference type="ARBA" id="ARBA00022692"/>
    </source>
</evidence>
<dbReference type="eggNOG" id="KOG3996">
    <property type="taxonomic scope" value="Eukaryota"/>
</dbReference>
<dbReference type="GO" id="GO:0005743">
    <property type="term" value="C:mitochondrial inner membrane"/>
    <property type="evidence" value="ECO:0007669"/>
    <property type="project" value="UniProtKB-SubCell"/>
</dbReference>
<keyword evidence="12 14" id="KW-0456">Lyase</keyword>
<accession>M7BCD3</accession>
<keyword evidence="6 14" id="KW-0479">Metal-binding</keyword>
<dbReference type="EC" id="4.4.1.17" evidence="14"/>
<keyword evidence="4 14" id="KW-0349">Heme</keyword>
<dbReference type="InterPro" id="IPR000511">
    <property type="entry name" value="Holocyt_c/c1_synthase"/>
</dbReference>
<dbReference type="GO" id="GO:0046872">
    <property type="term" value="F:metal ion binding"/>
    <property type="evidence" value="ECO:0007669"/>
    <property type="project" value="UniProtKB-KW"/>
</dbReference>
<feature type="domain" description="TLC" evidence="15">
    <location>
        <begin position="102"/>
        <end position="151"/>
    </location>
</feature>
<keyword evidence="10 14" id="KW-0496">Mitochondrion</keyword>
<gene>
    <name evidence="16" type="ORF">UY3_17045</name>
</gene>
<dbReference type="AlphaFoldDB" id="M7BCD3"/>
<keyword evidence="11 14" id="KW-0472">Membrane</keyword>
<evidence type="ECO:0000256" key="8">
    <source>
        <dbReference type="ARBA" id="ARBA00022989"/>
    </source>
</evidence>
<dbReference type="Proteomes" id="UP000031443">
    <property type="component" value="Unassembled WGS sequence"/>
</dbReference>
<comment type="similarity">
    <text evidence="3 14">Belongs to the cytochrome c-type heme lyase family.</text>
</comment>
<dbReference type="InterPro" id="IPR006634">
    <property type="entry name" value="TLC-dom"/>
</dbReference>
<organism evidence="16 17">
    <name type="scientific">Chelonia mydas</name>
    <name type="common">Green sea-turtle</name>
    <name type="synonym">Chelonia agassizi</name>
    <dbReference type="NCBI Taxonomy" id="8469"/>
    <lineage>
        <taxon>Eukaryota</taxon>
        <taxon>Metazoa</taxon>
        <taxon>Chordata</taxon>
        <taxon>Craniata</taxon>
        <taxon>Vertebrata</taxon>
        <taxon>Euteleostomi</taxon>
        <taxon>Archelosauria</taxon>
        <taxon>Testudinata</taxon>
        <taxon>Testudines</taxon>
        <taxon>Cryptodira</taxon>
        <taxon>Durocryptodira</taxon>
        <taxon>Americhelydia</taxon>
        <taxon>Chelonioidea</taxon>
        <taxon>Cheloniidae</taxon>
        <taxon>Chelonia</taxon>
    </lineage>
</organism>
<dbReference type="PROSITE" id="PS00822">
    <property type="entry name" value="CYTO_HEME_LYASE_2"/>
    <property type="match status" value="1"/>
</dbReference>
<evidence type="ECO:0000256" key="14">
    <source>
        <dbReference type="RuleBase" id="RU363130"/>
    </source>
</evidence>
<keyword evidence="9 14" id="KW-0408">Iron</keyword>
<evidence type="ECO:0000256" key="13">
    <source>
        <dbReference type="ARBA" id="ARBA00023944"/>
    </source>
</evidence>
<evidence type="ECO:0000313" key="17">
    <source>
        <dbReference type="Proteomes" id="UP000031443"/>
    </source>
</evidence>
<keyword evidence="7 14" id="KW-0999">Mitochondrion inner membrane</keyword>